<evidence type="ECO:0000256" key="4">
    <source>
        <dbReference type="ARBA" id="ARBA00023136"/>
    </source>
</evidence>
<dbReference type="InterPro" id="IPR003245">
    <property type="entry name" value="Phytocyanin_dom"/>
</dbReference>
<organism evidence="14 15">
    <name type="scientific">Zizania palustris</name>
    <name type="common">Northern wild rice</name>
    <dbReference type="NCBI Taxonomy" id="103762"/>
    <lineage>
        <taxon>Eukaryota</taxon>
        <taxon>Viridiplantae</taxon>
        <taxon>Streptophyta</taxon>
        <taxon>Embryophyta</taxon>
        <taxon>Tracheophyta</taxon>
        <taxon>Spermatophyta</taxon>
        <taxon>Magnoliopsida</taxon>
        <taxon>Liliopsida</taxon>
        <taxon>Poales</taxon>
        <taxon>Poaceae</taxon>
        <taxon>BOP clade</taxon>
        <taxon>Oryzoideae</taxon>
        <taxon>Oryzeae</taxon>
        <taxon>Zizaniinae</taxon>
        <taxon>Zizania</taxon>
    </lineage>
</organism>
<dbReference type="AlphaFoldDB" id="A0A8J5W224"/>
<comment type="subcellular location">
    <subcellularLocation>
        <location evidence="9">Endomembrane system</location>
        <topology evidence="9">Lipid-anchor</topology>
    </subcellularLocation>
    <subcellularLocation>
        <location evidence="1">Membrane</location>
        <topology evidence="1">Lipid-anchor</topology>
        <topology evidence="1">GPI-anchor</topology>
    </subcellularLocation>
</comment>
<evidence type="ECO:0000256" key="12">
    <source>
        <dbReference type="SAM" id="SignalP"/>
    </source>
</evidence>
<dbReference type="InterPro" id="IPR041846">
    <property type="entry name" value="ENL_dom"/>
</dbReference>
<evidence type="ECO:0000256" key="5">
    <source>
        <dbReference type="ARBA" id="ARBA00023157"/>
    </source>
</evidence>
<keyword evidence="2" id="KW-0336">GPI-anchor</keyword>
<proteinExistence type="inferred from homology"/>
<dbReference type="EMBL" id="JAAALK010000283">
    <property type="protein sequence ID" value="KAG8072213.1"/>
    <property type="molecule type" value="Genomic_DNA"/>
</dbReference>
<accession>A0A8J5W224</accession>
<keyword evidence="11" id="KW-0812">Transmembrane</keyword>
<evidence type="ECO:0000259" key="13">
    <source>
        <dbReference type="PROSITE" id="PS51485"/>
    </source>
</evidence>
<feature type="domain" description="Phytocyanin" evidence="13">
    <location>
        <begin position="25"/>
        <end position="127"/>
    </location>
</feature>
<keyword evidence="6" id="KW-0325">Glycoprotein</keyword>
<evidence type="ECO:0000256" key="1">
    <source>
        <dbReference type="ARBA" id="ARBA00004589"/>
    </source>
</evidence>
<keyword evidence="4 11" id="KW-0472">Membrane</keyword>
<comment type="similarity">
    <text evidence="8">Belongs to the early nodulin-like (ENODL) family.</text>
</comment>
<evidence type="ECO:0000313" key="15">
    <source>
        <dbReference type="Proteomes" id="UP000729402"/>
    </source>
</evidence>
<gene>
    <name evidence="14" type="ORF">GUJ93_ZPchr0006g43005</name>
</gene>
<evidence type="ECO:0000256" key="7">
    <source>
        <dbReference type="ARBA" id="ARBA00023288"/>
    </source>
</evidence>
<keyword evidence="11" id="KW-1133">Transmembrane helix</keyword>
<dbReference type="PROSITE" id="PS51485">
    <property type="entry name" value="PHYTOCYANIN"/>
    <property type="match status" value="1"/>
</dbReference>
<dbReference type="GO" id="GO:0012505">
    <property type="term" value="C:endomembrane system"/>
    <property type="evidence" value="ECO:0007669"/>
    <property type="project" value="UniProtKB-SubCell"/>
</dbReference>
<reference evidence="14" key="1">
    <citation type="journal article" date="2021" name="bioRxiv">
        <title>Whole Genome Assembly and Annotation of Northern Wild Rice, Zizania palustris L., Supports a Whole Genome Duplication in the Zizania Genus.</title>
        <authorList>
            <person name="Haas M."/>
            <person name="Kono T."/>
            <person name="Macchietto M."/>
            <person name="Millas R."/>
            <person name="McGilp L."/>
            <person name="Shao M."/>
            <person name="Duquette J."/>
            <person name="Hirsch C.N."/>
            <person name="Kimball J."/>
        </authorList>
    </citation>
    <scope>NUCLEOTIDE SEQUENCE</scope>
    <source>
        <tissue evidence="14">Fresh leaf tissue</tissue>
    </source>
</reference>
<evidence type="ECO:0000256" key="6">
    <source>
        <dbReference type="ARBA" id="ARBA00023180"/>
    </source>
</evidence>
<dbReference type="PANTHER" id="PTHR33021">
    <property type="entry name" value="BLUE COPPER PROTEIN"/>
    <property type="match status" value="1"/>
</dbReference>
<feature type="region of interest" description="Disordered" evidence="10">
    <location>
        <begin position="134"/>
        <end position="180"/>
    </location>
</feature>
<dbReference type="Pfam" id="PF02298">
    <property type="entry name" value="Cu_bind_like"/>
    <property type="match status" value="1"/>
</dbReference>
<keyword evidence="7" id="KW-0449">Lipoprotein</keyword>
<keyword evidence="5" id="KW-1015">Disulfide bond</keyword>
<dbReference type="FunFam" id="2.60.40.420:FF:000010">
    <property type="entry name" value="Early nodulin-like protein 1"/>
    <property type="match status" value="1"/>
</dbReference>
<dbReference type="CDD" id="cd11019">
    <property type="entry name" value="OsENODL1_like"/>
    <property type="match status" value="1"/>
</dbReference>
<name>A0A8J5W224_ZIZPA</name>
<dbReference type="GO" id="GO:0005886">
    <property type="term" value="C:plasma membrane"/>
    <property type="evidence" value="ECO:0007669"/>
    <property type="project" value="TreeGrafter"/>
</dbReference>
<keyword evidence="15" id="KW-1185">Reference proteome</keyword>
<evidence type="ECO:0000256" key="9">
    <source>
        <dbReference type="ARBA" id="ARBA00037868"/>
    </source>
</evidence>
<dbReference type="Proteomes" id="UP000729402">
    <property type="component" value="Unassembled WGS sequence"/>
</dbReference>
<evidence type="ECO:0000256" key="3">
    <source>
        <dbReference type="ARBA" id="ARBA00022729"/>
    </source>
</evidence>
<evidence type="ECO:0000256" key="8">
    <source>
        <dbReference type="ARBA" id="ARBA00035011"/>
    </source>
</evidence>
<feature type="transmembrane region" description="Helical" evidence="11">
    <location>
        <begin position="186"/>
        <end position="207"/>
    </location>
</feature>
<feature type="chain" id="PRO_5035169954" description="Phytocyanin domain-containing protein" evidence="12">
    <location>
        <begin position="24"/>
        <end position="208"/>
    </location>
</feature>
<evidence type="ECO:0000256" key="2">
    <source>
        <dbReference type="ARBA" id="ARBA00022622"/>
    </source>
</evidence>
<sequence length="208" mass="21751">MASLVVFAAAAFVLLAGAVSVSSSTVYTVGDERGWAVPSSSTVESYNHWAKRNRFQVGDVLDFRYVNDSVLVVNHDDYKQCKSASPVSRFTDGDTKFTFDRYGLFFFICGVPAHCEEGQRMIVRVMAESALSAAPSTAPTPTSAPPPFSASGAPSPVVDSVPDTPSSASSSIPSPAPEPSGASGRVLTGFSIAAAVLVVCVVTVFVMV</sequence>
<evidence type="ECO:0000313" key="14">
    <source>
        <dbReference type="EMBL" id="KAG8072213.1"/>
    </source>
</evidence>
<dbReference type="GO" id="GO:0009055">
    <property type="term" value="F:electron transfer activity"/>
    <property type="evidence" value="ECO:0007669"/>
    <property type="project" value="InterPro"/>
</dbReference>
<feature type="compositionally biased region" description="Low complexity" evidence="10">
    <location>
        <begin position="149"/>
        <end position="180"/>
    </location>
</feature>
<evidence type="ECO:0000256" key="10">
    <source>
        <dbReference type="SAM" id="MobiDB-lite"/>
    </source>
</evidence>
<comment type="caution">
    <text evidence="14">The sequence shown here is derived from an EMBL/GenBank/DDBJ whole genome shotgun (WGS) entry which is preliminary data.</text>
</comment>
<dbReference type="OrthoDB" id="959565at2759"/>
<dbReference type="GO" id="GO:0098552">
    <property type="term" value="C:side of membrane"/>
    <property type="evidence" value="ECO:0007669"/>
    <property type="project" value="UniProtKB-KW"/>
</dbReference>
<protein>
    <recommendedName>
        <fullName evidence="13">Phytocyanin domain-containing protein</fullName>
    </recommendedName>
</protein>
<evidence type="ECO:0000256" key="11">
    <source>
        <dbReference type="SAM" id="Phobius"/>
    </source>
</evidence>
<reference evidence="14" key="2">
    <citation type="submission" date="2021-02" db="EMBL/GenBank/DDBJ databases">
        <authorList>
            <person name="Kimball J.A."/>
            <person name="Haas M.W."/>
            <person name="Macchietto M."/>
            <person name="Kono T."/>
            <person name="Duquette J."/>
            <person name="Shao M."/>
        </authorList>
    </citation>
    <scope>NUCLEOTIDE SEQUENCE</scope>
    <source>
        <tissue evidence="14">Fresh leaf tissue</tissue>
    </source>
</reference>
<keyword evidence="3 12" id="KW-0732">Signal</keyword>
<dbReference type="InterPro" id="IPR039391">
    <property type="entry name" value="Phytocyanin-like"/>
</dbReference>
<feature type="signal peptide" evidence="12">
    <location>
        <begin position="1"/>
        <end position="23"/>
    </location>
</feature>
<dbReference type="PANTHER" id="PTHR33021:SF460">
    <property type="entry name" value="OS02G0725500 PROTEIN"/>
    <property type="match status" value="1"/>
</dbReference>